<dbReference type="InterPro" id="IPR052351">
    <property type="entry name" value="Ornithine_N-alpha-AT"/>
</dbReference>
<evidence type="ECO:0000256" key="6">
    <source>
        <dbReference type="ARBA" id="ARBA00038095"/>
    </source>
</evidence>
<evidence type="ECO:0000256" key="8">
    <source>
        <dbReference type="ARBA" id="ARBA00039866"/>
    </source>
</evidence>
<dbReference type="SMART" id="SM00563">
    <property type="entry name" value="PlsC"/>
    <property type="match status" value="1"/>
</dbReference>
<evidence type="ECO:0000256" key="4">
    <source>
        <dbReference type="ARBA" id="ARBA00023098"/>
    </source>
</evidence>
<dbReference type="Proteomes" id="UP000649768">
    <property type="component" value="Unassembled WGS sequence"/>
</dbReference>
<evidence type="ECO:0000256" key="3">
    <source>
        <dbReference type="ARBA" id="ARBA00022679"/>
    </source>
</evidence>
<evidence type="ECO:0000256" key="2">
    <source>
        <dbReference type="ARBA" id="ARBA00022516"/>
    </source>
</evidence>
<comment type="caution">
    <text evidence="12">The sequence shown here is derived from an EMBL/GenBank/DDBJ whole genome shotgun (WGS) entry which is preliminary data.</text>
</comment>
<dbReference type="EC" id="2.3.2.30" evidence="7"/>
<sequence length="599" mass="66438">METVSPFRLPRKTPFGVGEKLTEWATGLHRLSRFYADRPVGQDTESFLRYSLDVLGIDFHVVKGSYQNIPAQEAVVVVANHPLGCAEGIILAQILRGIRPDVKILANHYLKTVPELDSLFIGVDVFEGESALRANVKALREANRHLSDGGLLLVFPAGEVSAYDRQSRQLRDKEWSKSVSRLIHKHKATTVPVFIGGRNSRHFYMAGKIHPMLRTLMLGREMLNKQQSPVPIAIGDSIRFSEVKNINDDQHLVNYLKFNTYLLGSQAGLIPSSTPASVADTAKMAFSGEPIDAPVPLSLLKKDIASLGDDEWMLSSGEFDVYCARASQIPAILQELGRIREINFRAVGEGTGKASDLDSFDESYLHLFVWDRQAEKIVGAYRLGLTDELIAKHGLEGLYSRTLFRYDERFISQYGASIELGRSVVAEEYQRSLSALLLLWKGISAFVCRHPKYTHLFGPVSISDEYSHEARQLLAACMSVHHADESSARLVAPTHPLSSNNRVFWQPDMLSALADVQLLSRVISRMDAGKSVPVLLRQYLGLNGKLVCFNVDPEFNDALDGLIVVDLTQVPEKTLGKYMTPEKASAYLAHHGKVAGLTG</sequence>
<dbReference type="InterPro" id="IPR045746">
    <property type="entry name" value="ACT14924-like_Acyltransf_dom"/>
</dbReference>
<dbReference type="Gene3D" id="3.40.630.30">
    <property type="match status" value="1"/>
</dbReference>
<evidence type="ECO:0000313" key="12">
    <source>
        <dbReference type="EMBL" id="MBD8514223.1"/>
    </source>
</evidence>
<dbReference type="Pfam" id="PF19576">
    <property type="entry name" value="Acyltransf_2"/>
    <property type="match status" value="1"/>
</dbReference>
<name>A0ABR9BPN9_9GAMM</name>
<reference evidence="12 13" key="1">
    <citation type="submission" date="2020-09" db="EMBL/GenBank/DDBJ databases">
        <title>Photobacterium sp. CAU 1568 isolated from sand of Sido Beach.</title>
        <authorList>
            <person name="Kim W."/>
        </authorList>
    </citation>
    <scope>NUCLEOTIDE SEQUENCE [LARGE SCALE GENOMIC DNA]</scope>
    <source>
        <strain evidence="12 13">CAU 1568</strain>
    </source>
</reference>
<proteinExistence type="inferred from homology"/>
<keyword evidence="2" id="KW-0444">Lipid biosynthesis</keyword>
<dbReference type="PANTHER" id="PTHR37323">
    <property type="entry name" value="GCN5-RELATED N-ACETYLTRANSFERASE"/>
    <property type="match status" value="1"/>
</dbReference>
<keyword evidence="4" id="KW-0443">Lipid metabolism</keyword>
<evidence type="ECO:0000256" key="10">
    <source>
        <dbReference type="ARBA" id="ARBA00047785"/>
    </source>
</evidence>
<dbReference type="PANTHER" id="PTHR37323:SF1">
    <property type="entry name" value="L-ORNITHINE N(ALPHA)-ACYLTRANSFERASE"/>
    <property type="match status" value="1"/>
</dbReference>
<comment type="pathway">
    <text evidence="1">Lipid metabolism.</text>
</comment>
<evidence type="ECO:0000256" key="7">
    <source>
        <dbReference type="ARBA" id="ARBA00039058"/>
    </source>
</evidence>
<dbReference type="GO" id="GO:0016746">
    <property type="term" value="F:acyltransferase activity"/>
    <property type="evidence" value="ECO:0007669"/>
    <property type="project" value="UniProtKB-KW"/>
</dbReference>
<dbReference type="SUPFAM" id="SSF55729">
    <property type="entry name" value="Acyl-CoA N-acyltransferases (Nat)"/>
    <property type="match status" value="1"/>
</dbReference>
<comment type="catalytic activity">
    <reaction evidence="10">
        <text>a (3R)-hydroxyacyl-[ACP] + L-ornithine = a lyso-ornithine lipid + holo-[ACP] + H(+)</text>
        <dbReference type="Rhea" id="RHEA:20633"/>
        <dbReference type="Rhea" id="RHEA-COMP:9685"/>
        <dbReference type="Rhea" id="RHEA-COMP:9945"/>
        <dbReference type="ChEBI" id="CHEBI:15378"/>
        <dbReference type="ChEBI" id="CHEBI:46911"/>
        <dbReference type="ChEBI" id="CHEBI:64479"/>
        <dbReference type="ChEBI" id="CHEBI:78827"/>
        <dbReference type="ChEBI" id="CHEBI:138482"/>
        <dbReference type="EC" id="2.3.2.30"/>
    </reaction>
    <physiologicalReaction direction="left-to-right" evidence="10">
        <dbReference type="Rhea" id="RHEA:20634"/>
    </physiologicalReaction>
</comment>
<dbReference type="Pfam" id="PF13444">
    <property type="entry name" value="Acetyltransf_5"/>
    <property type="match status" value="1"/>
</dbReference>
<protein>
    <recommendedName>
        <fullName evidence="8">L-ornithine N(alpha)-acyltransferase</fullName>
        <ecNumber evidence="7">2.3.2.30</ecNumber>
    </recommendedName>
</protein>
<evidence type="ECO:0000259" key="11">
    <source>
        <dbReference type="SMART" id="SM00563"/>
    </source>
</evidence>
<evidence type="ECO:0000256" key="1">
    <source>
        <dbReference type="ARBA" id="ARBA00005189"/>
    </source>
</evidence>
<dbReference type="EMBL" id="JACYTP010000011">
    <property type="protein sequence ID" value="MBD8514223.1"/>
    <property type="molecule type" value="Genomic_DNA"/>
</dbReference>
<dbReference type="CDD" id="cd07986">
    <property type="entry name" value="LPLAT_ACT14924-like"/>
    <property type="match status" value="1"/>
</dbReference>
<evidence type="ECO:0000256" key="5">
    <source>
        <dbReference type="ARBA" id="ARBA00023315"/>
    </source>
</evidence>
<keyword evidence="13" id="KW-1185">Reference proteome</keyword>
<dbReference type="RefSeq" id="WP_192016879.1">
    <property type="nucleotide sequence ID" value="NZ_JACYTP010000011.1"/>
</dbReference>
<dbReference type="InterPro" id="IPR002123">
    <property type="entry name" value="Plipid/glycerol_acylTrfase"/>
</dbReference>
<keyword evidence="3" id="KW-0808">Transferase</keyword>
<dbReference type="InterPro" id="IPR016181">
    <property type="entry name" value="Acyl_CoA_acyltransferase"/>
</dbReference>
<comment type="function">
    <text evidence="9">Catalyzes the first step in the biosynthesis of ornithine lipids, which are phosphorus-free membrane lipids. Catalyzes the 3-hydroxyacyl-acyl carrier protein-dependent acylation of ornithine to form lyso-ornithine lipid (LOL).</text>
</comment>
<organism evidence="12 13">
    <name type="scientific">Photobacterium arenosum</name>
    <dbReference type="NCBI Taxonomy" id="2774143"/>
    <lineage>
        <taxon>Bacteria</taxon>
        <taxon>Pseudomonadati</taxon>
        <taxon>Pseudomonadota</taxon>
        <taxon>Gammaproteobacteria</taxon>
        <taxon>Vibrionales</taxon>
        <taxon>Vibrionaceae</taxon>
        <taxon>Photobacterium</taxon>
    </lineage>
</organism>
<dbReference type="SUPFAM" id="SSF69593">
    <property type="entry name" value="Glycerol-3-phosphate (1)-acyltransferase"/>
    <property type="match status" value="1"/>
</dbReference>
<comment type="similarity">
    <text evidence="6">Belongs to the acetyltransferase family. OlsB subfamily.</text>
</comment>
<evidence type="ECO:0000256" key="9">
    <source>
        <dbReference type="ARBA" id="ARBA00045724"/>
    </source>
</evidence>
<evidence type="ECO:0000313" key="13">
    <source>
        <dbReference type="Proteomes" id="UP000649768"/>
    </source>
</evidence>
<gene>
    <name evidence="12" type="ORF">IFO68_16190</name>
</gene>
<keyword evidence="5 12" id="KW-0012">Acyltransferase</keyword>
<feature type="domain" description="Phospholipid/glycerol acyltransferase" evidence="11">
    <location>
        <begin position="75"/>
        <end position="198"/>
    </location>
</feature>
<accession>A0ABR9BPN9</accession>